<name>A0ABV4YD68_9CYAN</name>
<dbReference type="Proteomes" id="UP001576776">
    <property type="component" value="Unassembled WGS sequence"/>
</dbReference>
<gene>
    <name evidence="1" type="ORF">ACE1B6_14390</name>
</gene>
<sequence length="62" mass="6902">MSDSPGWYIIKRNQGNCDIVPSPQVESQEDSNIVERWGPFSSVEDAIARRVGLIRAGKCKPI</sequence>
<evidence type="ECO:0000313" key="1">
    <source>
        <dbReference type="EMBL" id="MFB2936436.1"/>
    </source>
</evidence>
<protein>
    <submittedName>
        <fullName evidence="1">DDE transposase family protein</fullName>
    </submittedName>
</protein>
<comment type="caution">
    <text evidence="1">The sequence shown here is derived from an EMBL/GenBank/DDBJ whole genome shotgun (WGS) entry which is preliminary data.</text>
</comment>
<keyword evidence="2" id="KW-1185">Reference proteome</keyword>
<reference evidence="1 2" key="1">
    <citation type="submission" date="2024-09" db="EMBL/GenBank/DDBJ databases">
        <title>Floridaenema gen nov. (Aerosakkonemataceae, Aerosakkonematales ord. nov., Cyanobacteria) from benthic tropical and subtropical fresh waters, with the description of four new species.</title>
        <authorList>
            <person name="Moretto J.A."/>
            <person name="Berthold D.E."/>
            <person name="Lefler F.W."/>
            <person name="Huang I.-S."/>
            <person name="Laughinghouse H. IV."/>
        </authorList>
    </citation>
    <scope>NUCLEOTIDE SEQUENCE [LARGE SCALE GENOMIC DNA]</scope>
    <source>
        <strain evidence="1 2">BLCC-F154</strain>
    </source>
</reference>
<proteinExistence type="predicted"/>
<evidence type="ECO:0000313" key="2">
    <source>
        <dbReference type="Proteomes" id="UP001576776"/>
    </source>
</evidence>
<accession>A0ABV4YD68</accession>
<organism evidence="1 2">
    <name type="scientific">Floridaenema fluviatile BLCC-F154</name>
    <dbReference type="NCBI Taxonomy" id="3153640"/>
    <lineage>
        <taxon>Bacteria</taxon>
        <taxon>Bacillati</taxon>
        <taxon>Cyanobacteriota</taxon>
        <taxon>Cyanophyceae</taxon>
        <taxon>Oscillatoriophycideae</taxon>
        <taxon>Aerosakkonematales</taxon>
        <taxon>Aerosakkonemataceae</taxon>
        <taxon>Floridanema</taxon>
        <taxon>Floridanema fluviatile</taxon>
    </lineage>
</organism>
<dbReference type="EMBL" id="JBHFNS010000057">
    <property type="protein sequence ID" value="MFB2936436.1"/>
    <property type="molecule type" value="Genomic_DNA"/>
</dbReference>
<dbReference type="RefSeq" id="WP_413257927.1">
    <property type="nucleotide sequence ID" value="NZ_JBHFNS010000057.1"/>
</dbReference>